<dbReference type="Proteomes" id="UP001482455">
    <property type="component" value="Unassembled WGS sequence"/>
</dbReference>
<keyword evidence="2" id="KW-1185">Reference proteome</keyword>
<sequence>MFHLPLSLPGDAGHLRVGSSWSSTLTLEGPSNPPSLANAEPLLVVAVLGARDVSRPERRAAAGVGGRVVDGAASARPAAVGAFALPV</sequence>
<comment type="caution">
    <text evidence="1">The sequence shown here is derived from an EMBL/GenBank/DDBJ whole genome shotgun (WGS) entry which is preliminary data.</text>
</comment>
<evidence type="ECO:0000313" key="1">
    <source>
        <dbReference type="EMBL" id="KAL0500736.1"/>
    </source>
</evidence>
<organism evidence="1 2">
    <name type="scientific">Leishmania utingensis</name>
    <dbReference type="NCBI Taxonomy" id="653362"/>
    <lineage>
        <taxon>Eukaryota</taxon>
        <taxon>Discoba</taxon>
        <taxon>Euglenozoa</taxon>
        <taxon>Kinetoplastea</taxon>
        <taxon>Metakinetoplastina</taxon>
        <taxon>Trypanosomatida</taxon>
        <taxon>Trypanosomatidae</taxon>
        <taxon>Leishmaniinae</taxon>
        <taxon>Leishmania</taxon>
    </lineage>
</organism>
<proteinExistence type="predicted"/>
<protein>
    <submittedName>
        <fullName evidence="1">Uncharacterized protein</fullName>
    </submittedName>
</protein>
<accession>A0AAW3A8J2</accession>
<reference evidence="1 2" key="1">
    <citation type="submission" date="2024-02" db="EMBL/GenBank/DDBJ databases">
        <title>FIRST GENOME SEQUENCES OF Leishmania (Viannia) shawi, Leishmania (Viannia) lindenbergi AND Leishmania (Viannia) utingensis.</title>
        <authorList>
            <person name="Resadore F."/>
            <person name="Custodio M.G.F."/>
            <person name="Boite M.C."/>
            <person name="Cupolillo E."/>
            <person name="Ferreira G.E.M."/>
        </authorList>
    </citation>
    <scope>NUCLEOTIDE SEQUENCE [LARGE SCALE GENOMIC DNA]</scope>
    <source>
        <strain evidence="1 2">ITUB/BR/1977/M4964</strain>
    </source>
</reference>
<dbReference type="EMBL" id="JBAMZL010000031">
    <property type="protein sequence ID" value="KAL0500736.1"/>
    <property type="molecule type" value="Genomic_DNA"/>
</dbReference>
<dbReference type="AlphaFoldDB" id="A0AAW3A8J2"/>
<name>A0AAW3A8J2_9TRYP</name>
<gene>
    <name evidence="1" type="ORF">Q4I30_005637</name>
</gene>
<evidence type="ECO:0000313" key="2">
    <source>
        <dbReference type="Proteomes" id="UP001482455"/>
    </source>
</evidence>